<keyword evidence="2" id="KW-0732">Signal</keyword>
<feature type="chain" id="PRO_5007281446" evidence="2">
    <location>
        <begin position="20"/>
        <end position="300"/>
    </location>
</feature>
<reference evidence="3 4" key="1">
    <citation type="submission" date="2016-02" db="EMBL/GenBank/DDBJ databases">
        <authorList>
            <consortium name="Pathogen Informatics"/>
        </authorList>
    </citation>
    <scope>NUCLEOTIDE SEQUENCE [LARGE SCALE GENOMIC DNA]</scope>
    <source>
        <strain evidence="3 4">RC20</strain>
    </source>
</reference>
<dbReference type="SUPFAM" id="SSF48452">
    <property type="entry name" value="TPR-like"/>
    <property type="match status" value="1"/>
</dbReference>
<organism evidence="3 4">
    <name type="scientific">Campylobacter geochelonis</name>
    <dbReference type="NCBI Taxonomy" id="1780362"/>
    <lineage>
        <taxon>Bacteria</taxon>
        <taxon>Pseudomonadati</taxon>
        <taxon>Campylobacterota</taxon>
        <taxon>Epsilonproteobacteria</taxon>
        <taxon>Campylobacterales</taxon>
        <taxon>Campylobacteraceae</taxon>
        <taxon>Campylobacter</taxon>
    </lineage>
</organism>
<feature type="coiled-coil region" evidence="1">
    <location>
        <begin position="73"/>
        <end position="134"/>
    </location>
</feature>
<dbReference type="EMBL" id="FIZP01000001">
    <property type="protein sequence ID" value="CZE45751.1"/>
    <property type="molecule type" value="Genomic_DNA"/>
</dbReference>
<dbReference type="Proteomes" id="UP000069632">
    <property type="component" value="Unassembled WGS sequence"/>
</dbReference>
<keyword evidence="4" id="KW-1185">Reference proteome</keyword>
<keyword evidence="1" id="KW-0175">Coiled coil</keyword>
<protein>
    <submittedName>
        <fullName evidence="3">TPR repeat-containing protein</fullName>
    </submittedName>
</protein>
<evidence type="ECO:0000313" key="4">
    <source>
        <dbReference type="Proteomes" id="UP000069632"/>
    </source>
</evidence>
<name>A0A128EB95_9BACT</name>
<dbReference type="Gene3D" id="1.25.40.10">
    <property type="entry name" value="Tetratricopeptide repeat domain"/>
    <property type="match status" value="1"/>
</dbReference>
<evidence type="ECO:0000256" key="1">
    <source>
        <dbReference type="SAM" id="Coils"/>
    </source>
</evidence>
<dbReference type="Pfam" id="PF13174">
    <property type="entry name" value="TPR_6"/>
    <property type="match status" value="1"/>
</dbReference>
<dbReference type="OrthoDB" id="5338882at2"/>
<feature type="signal peptide" evidence="2">
    <location>
        <begin position="1"/>
        <end position="19"/>
    </location>
</feature>
<evidence type="ECO:0000256" key="2">
    <source>
        <dbReference type="SAM" id="SignalP"/>
    </source>
</evidence>
<sequence length="300" mass="33270">MKKILLMVALIGATSFTFAEEVSVFEAGNIASDNPYGLTENEQVLLANKKRVDNIQATLKTHEEDIVGLRSVLEGSNSQISKLESRVSDLEIRTTGKVSKLADKSASTVTSEDIAGLKKDIQELKAQIAVINQKLGTQGVKKNENLVQKSDEKVVQAKKTTTKTQEKSSQTQTKKPAKKVVAFDDMKKEDIIQDAQDLFNKKEFSKAKVNYDYLASKNYKPAFTNFMLGEISYNQKSYSSAITSYQKSIKHKDDATYMPTLLSHTAISLEKIGDKSSADKFYSVLKSKYPNSAEAKAIKK</sequence>
<evidence type="ECO:0000313" key="3">
    <source>
        <dbReference type="EMBL" id="CZE45751.1"/>
    </source>
</evidence>
<proteinExistence type="predicted"/>
<dbReference type="RefSeq" id="WP_075539813.1">
    <property type="nucleotide sequence ID" value="NZ_CP053844.1"/>
</dbReference>
<accession>A0A128EB95</accession>
<gene>
    <name evidence="3" type="ORF">ERS672216_00014</name>
</gene>
<dbReference type="AlphaFoldDB" id="A0A128EB95"/>
<dbReference type="InterPro" id="IPR011990">
    <property type="entry name" value="TPR-like_helical_dom_sf"/>
</dbReference>
<dbReference type="InterPro" id="IPR019734">
    <property type="entry name" value="TPR_rpt"/>
</dbReference>